<gene>
    <name evidence="8" type="primary">rib4</name>
    <name evidence="8" type="ORF">DNF11_1050</name>
</gene>
<evidence type="ECO:0000313" key="8">
    <source>
        <dbReference type="EMBL" id="AYO42000.1"/>
    </source>
</evidence>
<dbReference type="GO" id="GO:0009231">
    <property type="term" value="P:riboflavin biosynthetic process"/>
    <property type="evidence" value="ECO:0007669"/>
    <property type="project" value="UniProtKB-UniPathway"/>
</dbReference>
<evidence type="ECO:0000256" key="7">
    <source>
        <dbReference type="RuleBase" id="RU003795"/>
    </source>
</evidence>
<dbReference type="Pfam" id="PF00885">
    <property type="entry name" value="DMRL_synthase"/>
    <property type="match status" value="1"/>
</dbReference>
<evidence type="ECO:0000256" key="6">
    <source>
        <dbReference type="ARBA" id="ARBA00048785"/>
    </source>
</evidence>
<dbReference type="SUPFAM" id="SSF52121">
    <property type="entry name" value="Lumazine synthase"/>
    <property type="match status" value="1"/>
</dbReference>
<comment type="catalytic activity">
    <reaction evidence="6 7">
        <text>(2S)-2-hydroxy-3-oxobutyl phosphate + 5-amino-6-(D-ribitylamino)uracil = 6,7-dimethyl-8-(1-D-ribityl)lumazine + phosphate + 2 H2O + H(+)</text>
        <dbReference type="Rhea" id="RHEA:26152"/>
        <dbReference type="ChEBI" id="CHEBI:15377"/>
        <dbReference type="ChEBI" id="CHEBI:15378"/>
        <dbReference type="ChEBI" id="CHEBI:15934"/>
        <dbReference type="ChEBI" id="CHEBI:43474"/>
        <dbReference type="ChEBI" id="CHEBI:58201"/>
        <dbReference type="ChEBI" id="CHEBI:58830"/>
        <dbReference type="EC" id="2.5.1.78"/>
    </reaction>
</comment>
<comment type="pathway">
    <text evidence="1 7">Cofactor biosynthesis; riboflavin biosynthesis; riboflavin from 2-hydroxy-3-oxobutyl phosphate and 5-amino-6-(D-ribitylamino)uracil: step 1/2.</text>
</comment>
<evidence type="ECO:0000256" key="5">
    <source>
        <dbReference type="ARBA" id="ARBA00022679"/>
    </source>
</evidence>
<keyword evidence="4 7" id="KW-0686">Riboflavin biosynthesis</keyword>
<dbReference type="PANTHER" id="PTHR21058">
    <property type="entry name" value="6,7-DIMETHYL-8-RIBITYLLUMAZINE SYNTHASE DMRL SYNTHASE LUMAZINE SYNTHASE"/>
    <property type="match status" value="1"/>
</dbReference>
<organism evidence="8 9">
    <name type="scientific">Malassezia restricta (strain ATCC 96810 / NBRC 103918 / CBS 7877)</name>
    <name type="common">Seborrheic dermatitis infection agent</name>
    <dbReference type="NCBI Taxonomy" id="425264"/>
    <lineage>
        <taxon>Eukaryota</taxon>
        <taxon>Fungi</taxon>
        <taxon>Dikarya</taxon>
        <taxon>Basidiomycota</taxon>
        <taxon>Ustilaginomycotina</taxon>
        <taxon>Malasseziomycetes</taxon>
        <taxon>Malasseziales</taxon>
        <taxon>Malasseziaceae</taxon>
        <taxon>Malassezia</taxon>
    </lineage>
</organism>
<evidence type="ECO:0000256" key="1">
    <source>
        <dbReference type="ARBA" id="ARBA00004917"/>
    </source>
</evidence>
<dbReference type="InterPro" id="IPR034964">
    <property type="entry name" value="LS"/>
</dbReference>
<reference evidence="8 9" key="1">
    <citation type="submission" date="2018-10" db="EMBL/GenBank/DDBJ databases">
        <title>Complete genome sequence of Malassezia restricta CBS 7877.</title>
        <authorList>
            <person name="Morand S.C."/>
            <person name="Bertignac M."/>
            <person name="Iltis A."/>
            <person name="Kolder I."/>
            <person name="Pirovano W."/>
            <person name="Jourdain R."/>
            <person name="Clavaud C."/>
        </authorList>
    </citation>
    <scope>NUCLEOTIDE SEQUENCE [LARGE SCALE GENOMIC DNA]</scope>
    <source>
        <strain evidence="8 9">CBS 7877</strain>
    </source>
</reference>
<keyword evidence="5 7" id="KW-0808">Transferase</keyword>
<dbReference type="HAMAP" id="MF_00178">
    <property type="entry name" value="Lumazine_synth"/>
    <property type="match status" value="1"/>
</dbReference>
<sequence length="180" mass="19318">MAWGLSGLSLPLTMSSIKGPAPAPESFPRAEKLKIGIVHARWNKEVIDALVTGTLESLEKAGVKAEQVAIDSVPGSWELPMGTLKMIKRENVDAVVSIGCVIKGSTMHFEYICDNSLKGLMRVSLDTQVPVILGVLTALDEDQALERAGIGRKKPGHNHGLEWGTAAVEMALKEPKPETP</sequence>
<dbReference type="EC" id="2.5.1.78" evidence="3 7"/>
<keyword evidence="9" id="KW-1185">Reference proteome</keyword>
<dbReference type="PANTHER" id="PTHR21058:SF0">
    <property type="entry name" value="6,7-DIMETHYL-8-RIBITYLLUMAZINE SYNTHASE"/>
    <property type="match status" value="1"/>
</dbReference>
<dbReference type="AlphaFoldDB" id="A0A3G2S210"/>
<dbReference type="GO" id="GO:0000906">
    <property type="term" value="F:6,7-dimethyl-8-ribityllumazine synthase activity"/>
    <property type="evidence" value="ECO:0007669"/>
    <property type="project" value="UniProtKB-EC"/>
</dbReference>
<dbReference type="GO" id="GO:0005758">
    <property type="term" value="C:mitochondrial intermembrane space"/>
    <property type="evidence" value="ECO:0007669"/>
    <property type="project" value="TreeGrafter"/>
</dbReference>
<evidence type="ECO:0000256" key="4">
    <source>
        <dbReference type="ARBA" id="ARBA00022619"/>
    </source>
</evidence>
<comment type="function">
    <text evidence="7">Catalyzes the formation of 6,7-dimethyl-8-ribityllumazine by condensation of 5-amino-6-(D-ribitylamino)uracil with 3,4-dihydroxy-2-butanone 4-phosphate. This is the penultimate step in the biosynthesis of riboflavin.</text>
</comment>
<dbReference type="VEuPathDB" id="FungiDB:DNF11_1050"/>
<dbReference type="Proteomes" id="UP000269793">
    <property type="component" value="Chromosome II"/>
</dbReference>
<proteinExistence type="inferred from homology"/>
<dbReference type="UniPathway" id="UPA00275">
    <property type="reaction ID" value="UER00404"/>
</dbReference>
<dbReference type="STRING" id="425264.A0A3G2S210"/>
<dbReference type="NCBIfam" id="TIGR00114">
    <property type="entry name" value="lumazine-synth"/>
    <property type="match status" value="1"/>
</dbReference>
<accession>A0A3G2S210</accession>
<dbReference type="CDD" id="cd09209">
    <property type="entry name" value="Lumazine_synthase-I"/>
    <property type="match status" value="1"/>
</dbReference>
<comment type="similarity">
    <text evidence="2 7">Belongs to the DMRL synthase family.</text>
</comment>
<dbReference type="InterPro" id="IPR036467">
    <property type="entry name" value="LS/RS_sf"/>
</dbReference>
<dbReference type="InterPro" id="IPR002180">
    <property type="entry name" value="LS/RS"/>
</dbReference>
<dbReference type="EMBL" id="CP033149">
    <property type="protein sequence ID" value="AYO42000.1"/>
    <property type="molecule type" value="Genomic_DNA"/>
</dbReference>
<dbReference type="OrthoDB" id="2965at2759"/>
<protein>
    <recommendedName>
        <fullName evidence="3 7">6,7-dimethyl-8-ribityllumazine synthase</fullName>
        <shortName evidence="7">DMRL synthase</shortName>
        <ecNumber evidence="3 7">2.5.1.78</ecNumber>
    </recommendedName>
</protein>
<evidence type="ECO:0000256" key="2">
    <source>
        <dbReference type="ARBA" id="ARBA00007424"/>
    </source>
</evidence>
<evidence type="ECO:0000313" key="9">
    <source>
        <dbReference type="Proteomes" id="UP000269793"/>
    </source>
</evidence>
<dbReference type="GO" id="GO:0009349">
    <property type="term" value="C:riboflavin synthase complex"/>
    <property type="evidence" value="ECO:0007669"/>
    <property type="project" value="UniProtKB-UniRule"/>
</dbReference>
<name>A0A3G2S210_MALR7</name>
<dbReference type="Gene3D" id="3.40.50.960">
    <property type="entry name" value="Lumazine/riboflavin synthase"/>
    <property type="match status" value="2"/>
</dbReference>
<evidence type="ECO:0000256" key="3">
    <source>
        <dbReference type="ARBA" id="ARBA00012664"/>
    </source>
</evidence>